<organism evidence="15 16">
    <name type="scientific">Anopheles dirus</name>
    <dbReference type="NCBI Taxonomy" id="7168"/>
    <lineage>
        <taxon>Eukaryota</taxon>
        <taxon>Metazoa</taxon>
        <taxon>Ecdysozoa</taxon>
        <taxon>Arthropoda</taxon>
        <taxon>Hexapoda</taxon>
        <taxon>Insecta</taxon>
        <taxon>Pterygota</taxon>
        <taxon>Neoptera</taxon>
        <taxon>Endopterygota</taxon>
        <taxon>Diptera</taxon>
        <taxon>Nematocera</taxon>
        <taxon>Culicoidea</taxon>
        <taxon>Culicidae</taxon>
        <taxon>Anophelinae</taxon>
        <taxon>Anopheles</taxon>
    </lineage>
</organism>
<dbReference type="Pfam" id="PF07776">
    <property type="entry name" value="zf-AD"/>
    <property type="match status" value="1"/>
</dbReference>
<dbReference type="FunFam" id="3.30.160.60:FF:001732">
    <property type="entry name" value="Zgc:162936"/>
    <property type="match status" value="1"/>
</dbReference>
<keyword evidence="9" id="KW-0539">Nucleus</keyword>
<feature type="domain" description="C2H2-type" evidence="13">
    <location>
        <begin position="375"/>
        <end position="403"/>
    </location>
</feature>
<dbReference type="Pfam" id="PF00096">
    <property type="entry name" value="zf-C2H2"/>
    <property type="match status" value="4"/>
</dbReference>
<dbReference type="SUPFAM" id="SSF57716">
    <property type="entry name" value="Glucocorticoid receptor-like (DNA-binding domain)"/>
    <property type="match status" value="1"/>
</dbReference>
<dbReference type="GO" id="GO:0005694">
    <property type="term" value="C:chromosome"/>
    <property type="evidence" value="ECO:0007669"/>
    <property type="project" value="UniProtKB-ARBA"/>
</dbReference>
<accession>A0A182N2D9</accession>
<dbReference type="GO" id="GO:0005634">
    <property type="term" value="C:nucleus"/>
    <property type="evidence" value="ECO:0007669"/>
    <property type="project" value="UniProtKB-SubCell"/>
</dbReference>
<dbReference type="Gene3D" id="3.30.160.60">
    <property type="entry name" value="Classic Zinc Finger"/>
    <property type="match status" value="6"/>
</dbReference>
<evidence type="ECO:0000313" key="15">
    <source>
        <dbReference type="EnsemblMetazoa" id="ADIR001797-PA"/>
    </source>
</evidence>
<keyword evidence="2 12" id="KW-0479">Metal-binding</keyword>
<dbReference type="STRING" id="7168.A0A182N2D9"/>
<comment type="subcellular location">
    <subcellularLocation>
        <location evidence="1">Nucleus</location>
    </subcellularLocation>
</comment>
<dbReference type="FunFam" id="3.30.160.60:FF:000005">
    <property type="entry name" value="Zinc finger protein 14 homolog"/>
    <property type="match status" value="1"/>
</dbReference>
<feature type="binding site" evidence="12">
    <location>
        <position position="23"/>
    </location>
    <ligand>
        <name>Zn(2+)</name>
        <dbReference type="ChEBI" id="CHEBI:29105"/>
    </ligand>
</feature>
<dbReference type="InterPro" id="IPR036236">
    <property type="entry name" value="Znf_C2H2_sf"/>
</dbReference>
<feature type="binding site" evidence="12">
    <location>
        <position position="20"/>
    </location>
    <ligand>
        <name>Zn(2+)</name>
        <dbReference type="ChEBI" id="CHEBI:29105"/>
    </ligand>
</feature>
<proteinExistence type="inferred from homology"/>
<dbReference type="SUPFAM" id="SSF57667">
    <property type="entry name" value="beta-beta-alpha zinc fingers"/>
    <property type="match status" value="3"/>
</dbReference>
<dbReference type="SMART" id="SM00868">
    <property type="entry name" value="zf-AD"/>
    <property type="match status" value="1"/>
</dbReference>
<evidence type="ECO:0000256" key="9">
    <source>
        <dbReference type="ARBA" id="ARBA00023242"/>
    </source>
</evidence>
<keyword evidence="4 11" id="KW-0863">Zinc-finger</keyword>
<dbReference type="EnsemblMetazoa" id="ADIR001797-RA">
    <property type="protein sequence ID" value="ADIR001797-PA"/>
    <property type="gene ID" value="ADIR001797"/>
</dbReference>
<keyword evidence="6" id="KW-0805">Transcription regulation</keyword>
<feature type="domain" description="C2H2-type" evidence="13">
    <location>
        <begin position="235"/>
        <end position="262"/>
    </location>
</feature>
<dbReference type="InterPro" id="IPR050527">
    <property type="entry name" value="Snail/Krueppel_Znf"/>
</dbReference>
<evidence type="ECO:0000256" key="12">
    <source>
        <dbReference type="PROSITE-ProRule" id="PRU01263"/>
    </source>
</evidence>
<dbReference type="FunFam" id="3.30.160.60:FF:001289">
    <property type="entry name" value="Zinc finger protein 574"/>
    <property type="match status" value="1"/>
</dbReference>
<keyword evidence="7" id="KW-0238">DNA-binding</keyword>
<dbReference type="GO" id="GO:0008270">
    <property type="term" value="F:zinc ion binding"/>
    <property type="evidence" value="ECO:0007669"/>
    <property type="project" value="UniProtKB-UniRule"/>
</dbReference>
<feature type="domain" description="C2H2-type" evidence="13">
    <location>
        <begin position="263"/>
        <end position="290"/>
    </location>
</feature>
<evidence type="ECO:0000256" key="1">
    <source>
        <dbReference type="ARBA" id="ARBA00004123"/>
    </source>
</evidence>
<evidence type="ECO:0000256" key="2">
    <source>
        <dbReference type="ARBA" id="ARBA00022723"/>
    </source>
</evidence>
<dbReference type="GO" id="GO:0000981">
    <property type="term" value="F:DNA-binding transcription factor activity, RNA polymerase II-specific"/>
    <property type="evidence" value="ECO:0007669"/>
    <property type="project" value="TreeGrafter"/>
</dbReference>
<dbReference type="InterPro" id="IPR013087">
    <property type="entry name" value="Znf_C2H2_type"/>
</dbReference>
<dbReference type="SMART" id="SM00355">
    <property type="entry name" value="ZnF_C2H2"/>
    <property type="match status" value="7"/>
</dbReference>
<dbReference type="Proteomes" id="UP000075884">
    <property type="component" value="Unassembled WGS sequence"/>
</dbReference>
<keyword evidence="8" id="KW-0804">Transcription</keyword>
<reference evidence="15" key="2">
    <citation type="submission" date="2020-05" db="UniProtKB">
        <authorList>
            <consortium name="EnsemblMetazoa"/>
        </authorList>
    </citation>
    <scope>IDENTIFICATION</scope>
    <source>
        <strain evidence="15">WRAIR2</strain>
    </source>
</reference>
<dbReference type="GO" id="GO:0000978">
    <property type="term" value="F:RNA polymerase II cis-regulatory region sequence-specific DNA binding"/>
    <property type="evidence" value="ECO:0007669"/>
    <property type="project" value="TreeGrafter"/>
</dbReference>
<dbReference type="GO" id="GO:0045893">
    <property type="term" value="P:positive regulation of DNA-templated transcription"/>
    <property type="evidence" value="ECO:0007669"/>
    <property type="project" value="UniProtKB-ARBA"/>
</dbReference>
<dbReference type="FunFam" id="3.30.160.60:FF:000624">
    <property type="entry name" value="zinc finger protein 697"/>
    <property type="match status" value="1"/>
</dbReference>
<keyword evidence="5 12" id="KW-0862">Zinc</keyword>
<dbReference type="InterPro" id="IPR012934">
    <property type="entry name" value="Znf_AD"/>
</dbReference>
<evidence type="ECO:0000256" key="11">
    <source>
        <dbReference type="PROSITE-ProRule" id="PRU00042"/>
    </source>
</evidence>
<evidence type="ECO:0000259" key="13">
    <source>
        <dbReference type="PROSITE" id="PS50157"/>
    </source>
</evidence>
<feature type="domain" description="C2H2-type" evidence="13">
    <location>
        <begin position="347"/>
        <end position="374"/>
    </location>
</feature>
<keyword evidence="16" id="KW-1185">Reference proteome</keyword>
<dbReference type="AlphaFoldDB" id="A0A182N2D9"/>
<feature type="binding site" evidence="12">
    <location>
        <position position="68"/>
    </location>
    <ligand>
        <name>Zn(2+)</name>
        <dbReference type="ChEBI" id="CHEBI:29105"/>
    </ligand>
</feature>
<evidence type="ECO:0000256" key="10">
    <source>
        <dbReference type="ARBA" id="ARBA00037948"/>
    </source>
</evidence>
<name>A0A182N2D9_9DIPT</name>
<evidence type="ECO:0000256" key="5">
    <source>
        <dbReference type="ARBA" id="ARBA00022833"/>
    </source>
</evidence>
<evidence type="ECO:0000256" key="6">
    <source>
        <dbReference type="ARBA" id="ARBA00023015"/>
    </source>
</evidence>
<dbReference type="PROSITE" id="PS00028">
    <property type="entry name" value="ZINC_FINGER_C2H2_1"/>
    <property type="match status" value="6"/>
</dbReference>
<reference evidence="16" key="1">
    <citation type="submission" date="2013-03" db="EMBL/GenBank/DDBJ databases">
        <title>The Genome Sequence of Anopheles dirus WRAIR2.</title>
        <authorList>
            <consortium name="The Broad Institute Genomics Platform"/>
            <person name="Neafsey D.E."/>
            <person name="Walton C."/>
            <person name="Walker B."/>
            <person name="Young S.K."/>
            <person name="Zeng Q."/>
            <person name="Gargeya S."/>
            <person name="Fitzgerald M."/>
            <person name="Haas B."/>
            <person name="Abouelleil A."/>
            <person name="Allen A.W."/>
            <person name="Alvarado L."/>
            <person name="Arachchi H.M."/>
            <person name="Berlin A.M."/>
            <person name="Chapman S.B."/>
            <person name="Gainer-Dewar J."/>
            <person name="Goldberg J."/>
            <person name="Griggs A."/>
            <person name="Gujja S."/>
            <person name="Hansen M."/>
            <person name="Howarth C."/>
            <person name="Imamovic A."/>
            <person name="Ireland A."/>
            <person name="Larimer J."/>
            <person name="McCowan C."/>
            <person name="Murphy C."/>
            <person name="Pearson M."/>
            <person name="Poon T.W."/>
            <person name="Priest M."/>
            <person name="Roberts A."/>
            <person name="Saif S."/>
            <person name="Shea T."/>
            <person name="Sisk P."/>
            <person name="Sykes S."/>
            <person name="Wortman J."/>
            <person name="Nusbaum C."/>
            <person name="Birren B."/>
        </authorList>
    </citation>
    <scope>NUCLEOTIDE SEQUENCE [LARGE SCALE GENOMIC DNA]</scope>
    <source>
        <strain evidence="16">WRAIR2</strain>
    </source>
</reference>
<dbReference type="PANTHER" id="PTHR24388">
    <property type="entry name" value="ZINC FINGER PROTEIN"/>
    <property type="match status" value="1"/>
</dbReference>
<evidence type="ECO:0000259" key="14">
    <source>
        <dbReference type="PROSITE" id="PS51915"/>
    </source>
</evidence>
<feature type="domain" description="ZAD" evidence="14">
    <location>
        <begin position="18"/>
        <end position="92"/>
    </location>
</feature>
<dbReference type="VEuPathDB" id="VectorBase:ADIR001797"/>
<dbReference type="PROSITE" id="PS50157">
    <property type="entry name" value="ZINC_FINGER_C2H2_2"/>
    <property type="match status" value="6"/>
</dbReference>
<evidence type="ECO:0000256" key="3">
    <source>
        <dbReference type="ARBA" id="ARBA00022737"/>
    </source>
</evidence>
<dbReference type="PROSITE" id="PS51915">
    <property type="entry name" value="ZAD"/>
    <property type="match status" value="1"/>
</dbReference>
<feature type="domain" description="C2H2-type" evidence="13">
    <location>
        <begin position="291"/>
        <end position="318"/>
    </location>
</feature>
<comment type="similarity">
    <text evidence="10">Belongs to the snail C2H2-type zinc-finger protein family.</text>
</comment>
<protein>
    <submittedName>
        <fullName evidence="15">Uncharacterized protein</fullName>
    </submittedName>
</protein>
<evidence type="ECO:0000313" key="16">
    <source>
        <dbReference type="Proteomes" id="UP000075884"/>
    </source>
</evidence>
<evidence type="ECO:0000256" key="7">
    <source>
        <dbReference type="ARBA" id="ARBA00023125"/>
    </source>
</evidence>
<dbReference type="PANTHER" id="PTHR24388:SF54">
    <property type="entry name" value="PROTEIN ESCARGOT"/>
    <property type="match status" value="1"/>
</dbReference>
<feature type="domain" description="C2H2-type" evidence="13">
    <location>
        <begin position="319"/>
        <end position="346"/>
    </location>
</feature>
<keyword evidence="3" id="KW-0677">Repeat</keyword>
<sequence>MSEIITRTTGNCSLLGDLLCRLCLSITDEQTLVFSSPTADVIIERIFQCSGVRLKVFPGMRPKICDVCISQLVICEKFIKLCRAADKNQQNLFREQIKTYSKQTVQEDATIPRTKHNQNEDKLCEFAVKCTPPKPDESGLNTTTEGKSAGDEMYMVEVVDTNQEYEIDLASENIPDPNGCFGATSNAADGKATEDAEGKKQRSKKIVTKTQCTICGTLQQNLKQHMLVHTGEKKHVCPVCQKAFSQKGNLTHHMNHHTGNCPYRCDQCDKAFKDPQSLRSHKVIHTDERKFQCNVCEETFKYKNSLAVHLRCHQQDRRFSCSECQCAFVTSSALKKHTRTHTGERPYQCVVCEKSFKTSYNLNLHKLSHTKERRFQCDHCASWFSYKNVLKQHMLIHLQGDKPPRKSDRARLPTSVLGACDEPCPVPPKHYAELGCKPIVNEGQCCPKRYKCPELTDRDGNKCYFNGNIYEAGAKLAPADQEVHSCSPACFCANFTEPASFRCASIDCPEFFGRPMDDCVNQYTVHGCCAEATVCGKEKLEKLALCYLDGKQYYEGQRMYPKEESCKFCHCKPGFDNSTIDGNPNCYESKCGLELHAGDRIAMGCIPIYFGNHRCCPISWKCPSDGDAVIVEGRTETDEQPLDPTMQCKFGKLTLNKGDGVTSDDKCVDCKSLGVLGCDAPISHYKTMGCTPVGSVANGCPERYDCPSITAHDNTKCYFNGKTYDINQSVPDTEVSQFCSALCYCRAANPIAKFRCAHVDCPEFFHKFDYENCLRQYKRKSCCASGSVCGAERDTLATCELENEIYKEGQRMRFKDNKCRTCICAAGFNANATDTDPNCFETVCGFELFGEKQVYGGGIPVYKSDGCCPWEWRMPKETDGVVKGSGKAATDPKLQCKYGKLTLDVGDSLDIQQQTEGQKMSCSCQVPPLMHCMLD</sequence>
<evidence type="ECO:0000256" key="8">
    <source>
        <dbReference type="ARBA" id="ARBA00023163"/>
    </source>
</evidence>
<evidence type="ECO:0000256" key="4">
    <source>
        <dbReference type="ARBA" id="ARBA00022771"/>
    </source>
</evidence>
<dbReference type="FunFam" id="3.30.160.60:FF:000072">
    <property type="entry name" value="zinc finger protein 143 isoform X1"/>
    <property type="match status" value="1"/>
</dbReference>
<feature type="binding site" evidence="12">
    <location>
        <position position="65"/>
    </location>
    <ligand>
        <name>Zn(2+)</name>
        <dbReference type="ChEBI" id="CHEBI:29105"/>
    </ligand>
</feature>